<dbReference type="InterPro" id="IPR037231">
    <property type="entry name" value="NAP-like_sf"/>
</dbReference>
<dbReference type="EMBL" id="JAUIZM010000011">
    <property type="protein sequence ID" value="KAK1357746.1"/>
    <property type="molecule type" value="Genomic_DNA"/>
</dbReference>
<comment type="similarity">
    <text evidence="1 3">Belongs to the nucleosome assembly protein (NAP) family.</text>
</comment>
<dbReference type="AlphaFoldDB" id="A0AAD8H1B2"/>
<proteinExistence type="inferred from homology"/>
<dbReference type="GO" id="GO:0004864">
    <property type="term" value="F:protein phosphatase inhibitor activity"/>
    <property type="evidence" value="ECO:0007669"/>
    <property type="project" value="UniProtKB-KW"/>
</dbReference>
<evidence type="ECO:0000256" key="3">
    <source>
        <dbReference type="RuleBase" id="RU003876"/>
    </source>
</evidence>
<reference evidence="5" key="2">
    <citation type="submission" date="2023-05" db="EMBL/GenBank/DDBJ databases">
        <authorList>
            <person name="Schelkunov M.I."/>
        </authorList>
    </citation>
    <scope>NUCLEOTIDE SEQUENCE</scope>
    <source>
        <strain evidence="5">Hsosn_3</strain>
        <tissue evidence="5">Leaf</tissue>
    </source>
</reference>
<dbReference type="GO" id="GO:0042393">
    <property type="term" value="F:histone binding"/>
    <property type="evidence" value="ECO:0007669"/>
    <property type="project" value="UniProtKB-ARBA"/>
</dbReference>
<evidence type="ECO:0000313" key="6">
    <source>
        <dbReference type="Proteomes" id="UP001237642"/>
    </source>
</evidence>
<feature type="compositionally biased region" description="Acidic residues" evidence="4">
    <location>
        <begin position="221"/>
        <end position="257"/>
    </location>
</feature>
<keyword evidence="2" id="KW-0143">Chaperone</keyword>
<dbReference type="Pfam" id="PF00956">
    <property type="entry name" value="NAP"/>
    <property type="match status" value="1"/>
</dbReference>
<reference evidence="5" key="1">
    <citation type="submission" date="2023-02" db="EMBL/GenBank/DDBJ databases">
        <title>Genome of toxic invasive species Heracleum sosnowskyi carries increased number of genes despite the absence of recent whole-genome duplications.</title>
        <authorList>
            <person name="Schelkunov M."/>
            <person name="Shtratnikova V."/>
            <person name="Makarenko M."/>
            <person name="Klepikova A."/>
            <person name="Omelchenko D."/>
            <person name="Novikova G."/>
            <person name="Obukhova E."/>
            <person name="Bogdanov V."/>
            <person name="Penin A."/>
            <person name="Logacheva M."/>
        </authorList>
    </citation>
    <scope>NUCLEOTIDE SEQUENCE</scope>
    <source>
        <strain evidence="5">Hsosn_3</strain>
        <tissue evidence="5">Leaf</tissue>
    </source>
</reference>
<sequence length="257" mass="29453">MGAEAKKAKVVQEVAEEQIDAQLVLNVEKLHDIQEELDKINEEVVEKVLEINQKYSEVRKPVYDKREDIIKTIPDFWLTAFMSHPLLCGLLSEEDQKIFKYLSSLEVEEFKDVQSGYSISFNFNSNPFFEDSKLTKSFTFLDEGLVKVTATKIKWKDGKGLPNGVAHDKKGNKRPHEEDESFFSWFSETQQEDDVEDVDDEIADAIKDDLWPNPITYFNNETDEVDFEGDESDQEEDGSDDDDIDGDDDGGEKDEGN</sequence>
<accession>A0AAD8H1B2</accession>
<comment type="caution">
    <text evidence="5">The sequence shown here is derived from an EMBL/GenBank/DDBJ whole genome shotgun (WGS) entry which is preliminary data.</text>
</comment>
<keyword evidence="6" id="KW-1185">Reference proteome</keyword>
<dbReference type="Gene3D" id="3.30.1120.90">
    <property type="entry name" value="Nucleosome assembly protein"/>
    <property type="match status" value="1"/>
</dbReference>
<dbReference type="PANTHER" id="PTHR11875">
    <property type="entry name" value="TESTIS-SPECIFIC Y-ENCODED PROTEIN"/>
    <property type="match status" value="1"/>
</dbReference>
<dbReference type="GO" id="GO:0000724">
    <property type="term" value="P:double-strand break repair via homologous recombination"/>
    <property type="evidence" value="ECO:0007669"/>
    <property type="project" value="UniProtKB-ARBA"/>
</dbReference>
<gene>
    <name evidence="5" type="ORF">POM88_051002</name>
</gene>
<feature type="region of interest" description="Disordered" evidence="4">
    <location>
        <begin position="211"/>
        <end position="257"/>
    </location>
</feature>
<name>A0AAD8H1B2_9APIA</name>
<dbReference type="Gene3D" id="1.20.5.1500">
    <property type="match status" value="1"/>
</dbReference>
<dbReference type="InterPro" id="IPR002164">
    <property type="entry name" value="NAP_family"/>
</dbReference>
<dbReference type="SUPFAM" id="SSF143113">
    <property type="entry name" value="NAP-like"/>
    <property type="match status" value="1"/>
</dbReference>
<evidence type="ECO:0000256" key="2">
    <source>
        <dbReference type="ARBA" id="ARBA00023186"/>
    </source>
</evidence>
<dbReference type="Proteomes" id="UP001237642">
    <property type="component" value="Unassembled WGS sequence"/>
</dbReference>
<protein>
    <submittedName>
        <fullName evidence="5">DNA replication factor/protein phosphatase inhibitor SET/SPR-2</fullName>
    </submittedName>
</protein>
<evidence type="ECO:0000256" key="4">
    <source>
        <dbReference type="SAM" id="MobiDB-lite"/>
    </source>
</evidence>
<organism evidence="5 6">
    <name type="scientific">Heracleum sosnowskyi</name>
    <dbReference type="NCBI Taxonomy" id="360622"/>
    <lineage>
        <taxon>Eukaryota</taxon>
        <taxon>Viridiplantae</taxon>
        <taxon>Streptophyta</taxon>
        <taxon>Embryophyta</taxon>
        <taxon>Tracheophyta</taxon>
        <taxon>Spermatophyta</taxon>
        <taxon>Magnoliopsida</taxon>
        <taxon>eudicotyledons</taxon>
        <taxon>Gunneridae</taxon>
        <taxon>Pentapetalae</taxon>
        <taxon>asterids</taxon>
        <taxon>campanulids</taxon>
        <taxon>Apiales</taxon>
        <taxon>Apiaceae</taxon>
        <taxon>Apioideae</taxon>
        <taxon>apioid superclade</taxon>
        <taxon>Tordylieae</taxon>
        <taxon>Tordyliinae</taxon>
        <taxon>Heracleum</taxon>
    </lineage>
</organism>
<dbReference type="GO" id="GO:0006334">
    <property type="term" value="P:nucleosome assembly"/>
    <property type="evidence" value="ECO:0007669"/>
    <property type="project" value="InterPro"/>
</dbReference>
<evidence type="ECO:0000313" key="5">
    <source>
        <dbReference type="EMBL" id="KAK1357746.1"/>
    </source>
</evidence>
<evidence type="ECO:0000256" key="1">
    <source>
        <dbReference type="ARBA" id="ARBA00009947"/>
    </source>
</evidence>
<keyword evidence="5" id="KW-0650">Protein phosphatase inhibitor</keyword>
<dbReference type="GO" id="GO:0005634">
    <property type="term" value="C:nucleus"/>
    <property type="evidence" value="ECO:0007669"/>
    <property type="project" value="InterPro"/>
</dbReference>